<reference evidence="1" key="2">
    <citation type="submission" date="2021-04" db="EMBL/GenBank/DDBJ databases">
        <authorList>
            <person name="Gilroy R."/>
        </authorList>
    </citation>
    <scope>NUCLEOTIDE SEQUENCE</scope>
    <source>
        <strain evidence="1">5134</strain>
    </source>
</reference>
<protein>
    <submittedName>
        <fullName evidence="1">Uncharacterized protein</fullName>
    </submittedName>
</protein>
<sequence>MKELTAKQIGQLLEIAKNTQQGMGLDEIAFITLMRICRDYVDPSRYPFVPDREKWMIERLNKFRIRFFEKI</sequence>
<name>A0A9D1YZ29_9BACT</name>
<accession>A0A9D1YZ29</accession>
<organism evidence="1 2">
    <name type="scientific">Candidatus Alistipes intestinigallinarum</name>
    <dbReference type="NCBI Taxonomy" id="2838440"/>
    <lineage>
        <taxon>Bacteria</taxon>
        <taxon>Pseudomonadati</taxon>
        <taxon>Bacteroidota</taxon>
        <taxon>Bacteroidia</taxon>
        <taxon>Bacteroidales</taxon>
        <taxon>Rikenellaceae</taxon>
        <taxon>Alistipes</taxon>
    </lineage>
</organism>
<evidence type="ECO:0000313" key="2">
    <source>
        <dbReference type="Proteomes" id="UP000886844"/>
    </source>
</evidence>
<proteinExistence type="predicted"/>
<evidence type="ECO:0000313" key="1">
    <source>
        <dbReference type="EMBL" id="HIY67857.1"/>
    </source>
</evidence>
<dbReference type="Proteomes" id="UP000886844">
    <property type="component" value="Unassembled WGS sequence"/>
</dbReference>
<dbReference type="AlphaFoldDB" id="A0A9D1YZ29"/>
<reference evidence="1" key="1">
    <citation type="journal article" date="2021" name="PeerJ">
        <title>Extensive microbial diversity within the chicken gut microbiome revealed by metagenomics and culture.</title>
        <authorList>
            <person name="Gilroy R."/>
            <person name="Ravi A."/>
            <person name="Getino M."/>
            <person name="Pursley I."/>
            <person name="Horton D.L."/>
            <person name="Alikhan N.F."/>
            <person name="Baker D."/>
            <person name="Gharbi K."/>
            <person name="Hall N."/>
            <person name="Watson M."/>
            <person name="Adriaenssens E.M."/>
            <person name="Foster-Nyarko E."/>
            <person name="Jarju S."/>
            <person name="Secka A."/>
            <person name="Antonio M."/>
            <person name="Oren A."/>
            <person name="Chaudhuri R.R."/>
            <person name="La Ragione R."/>
            <person name="Hildebrand F."/>
            <person name="Pallen M.J."/>
        </authorList>
    </citation>
    <scope>NUCLEOTIDE SEQUENCE</scope>
    <source>
        <strain evidence="1">5134</strain>
    </source>
</reference>
<dbReference type="EMBL" id="DXDA01000004">
    <property type="protein sequence ID" value="HIY67857.1"/>
    <property type="molecule type" value="Genomic_DNA"/>
</dbReference>
<gene>
    <name evidence="1" type="ORF">H9828_00390</name>
</gene>
<comment type="caution">
    <text evidence="1">The sequence shown here is derived from an EMBL/GenBank/DDBJ whole genome shotgun (WGS) entry which is preliminary data.</text>
</comment>